<dbReference type="InterPro" id="IPR029039">
    <property type="entry name" value="Flavoprotein-like_sf"/>
</dbReference>
<name>A0A8J8TDK3_9ARCH</name>
<dbReference type="EMBL" id="LVVT01000010">
    <property type="protein sequence ID" value="TQS83465.1"/>
    <property type="molecule type" value="Genomic_DNA"/>
</dbReference>
<dbReference type="PROSITE" id="PS50902">
    <property type="entry name" value="FLAVODOXIN_LIKE"/>
    <property type="match status" value="1"/>
</dbReference>
<dbReference type="PANTHER" id="PTHR39201">
    <property type="entry name" value="EXPORTED PROTEIN-RELATED"/>
    <property type="match status" value="1"/>
</dbReference>
<dbReference type="SUPFAM" id="SSF52218">
    <property type="entry name" value="Flavoproteins"/>
    <property type="match status" value="1"/>
</dbReference>
<evidence type="ECO:0000259" key="1">
    <source>
        <dbReference type="PROSITE" id="PS50902"/>
    </source>
</evidence>
<dbReference type="RefSeq" id="WP_400203635.1">
    <property type="nucleotide sequence ID" value="NZ_CAYAYE010000039.1"/>
</dbReference>
<evidence type="ECO:0000313" key="2">
    <source>
        <dbReference type="EMBL" id="TQS83465.1"/>
    </source>
</evidence>
<sequence>MSKTLIAFFSASGVTAKLAKTLADSIGADLHEIKPAQPYSSEDLDWTNKKSRSSIEMNDKSFRPAIDNKVDDMEQYDRIFIGFPIWWYVAPTIINTFLEQYDLTGKKIIPFATSGSSDMGKTNAGLQSSCKGATLCEGKRFDAGAKAAELKSWAEKF</sequence>
<accession>A0A8J8TDK3</accession>
<dbReference type="Proteomes" id="UP000752814">
    <property type="component" value="Unassembled WGS sequence"/>
</dbReference>
<protein>
    <submittedName>
        <fullName evidence="2">Flavodoxin</fullName>
    </submittedName>
</protein>
<evidence type="ECO:0000313" key="3">
    <source>
        <dbReference type="Proteomes" id="UP000752814"/>
    </source>
</evidence>
<dbReference type="PANTHER" id="PTHR39201:SF1">
    <property type="entry name" value="FLAVODOXIN-LIKE DOMAIN-CONTAINING PROTEIN"/>
    <property type="match status" value="1"/>
</dbReference>
<feature type="domain" description="Flavodoxin-like" evidence="1">
    <location>
        <begin position="4"/>
        <end position="157"/>
    </location>
</feature>
<dbReference type="GO" id="GO:0010181">
    <property type="term" value="F:FMN binding"/>
    <property type="evidence" value="ECO:0007669"/>
    <property type="project" value="InterPro"/>
</dbReference>
<dbReference type="Gene3D" id="3.40.50.360">
    <property type="match status" value="1"/>
</dbReference>
<dbReference type="NCBIfam" id="NF005501">
    <property type="entry name" value="PRK07116.1"/>
    <property type="match status" value="1"/>
</dbReference>
<dbReference type="AlphaFoldDB" id="A0A8J8TDK3"/>
<dbReference type="Pfam" id="PF12682">
    <property type="entry name" value="Flavodoxin_4"/>
    <property type="match status" value="1"/>
</dbReference>
<dbReference type="InterPro" id="IPR008254">
    <property type="entry name" value="Flavodoxin/NO_synth"/>
</dbReference>
<gene>
    <name evidence="2" type="ORF">A3207_07670</name>
</gene>
<reference evidence="2" key="1">
    <citation type="submission" date="2016-03" db="EMBL/GenBank/DDBJ databases">
        <authorList>
            <person name="Borrel G."/>
            <person name="Mccann A."/>
            <person name="O'Toole P.W."/>
        </authorList>
    </citation>
    <scope>NUCLEOTIDE SEQUENCE</scope>
    <source>
        <strain evidence="2">183</strain>
    </source>
</reference>
<comment type="caution">
    <text evidence="2">The sequence shown here is derived from an EMBL/GenBank/DDBJ whole genome shotgun (WGS) entry which is preliminary data.</text>
</comment>
<organism evidence="2 3">
    <name type="scientific">Candidatus Methanomassiliicoccus intestinalis</name>
    <dbReference type="NCBI Taxonomy" id="1406512"/>
    <lineage>
        <taxon>Archaea</taxon>
        <taxon>Methanobacteriati</taxon>
        <taxon>Thermoplasmatota</taxon>
        <taxon>Thermoplasmata</taxon>
        <taxon>Methanomassiliicoccales</taxon>
        <taxon>Methanomassiliicoccaceae</taxon>
        <taxon>Methanomassiliicoccus</taxon>
    </lineage>
</organism>
<proteinExistence type="predicted"/>